<proteinExistence type="predicted"/>
<dbReference type="EMBL" id="KZ308309">
    <property type="protein sequence ID" value="KAG8227037.1"/>
    <property type="molecule type" value="Genomic_DNA"/>
</dbReference>
<gene>
    <name evidence="1" type="ORF">J437_LFUL013824</name>
</gene>
<keyword evidence="2" id="KW-1185">Reference proteome</keyword>
<evidence type="ECO:0000313" key="1">
    <source>
        <dbReference type="EMBL" id="KAG8227037.1"/>
    </source>
</evidence>
<name>A0A8K0K3K3_LADFU</name>
<dbReference type="AlphaFoldDB" id="A0A8K0K3K3"/>
<evidence type="ECO:0000313" key="2">
    <source>
        <dbReference type="Proteomes" id="UP000792457"/>
    </source>
</evidence>
<organism evidence="1 2">
    <name type="scientific">Ladona fulva</name>
    <name type="common">Scarce chaser dragonfly</name>
    <name type="synonym">Libellula fulva</name>
    <dbReference type="NCBI Taxonomy" id="123851"/>
    <lineage>
        <taxon>Eukaryota</taxon>
        <taxon>Metazoa</taxon>
        <taxon>Ecdysozoa</taxon>
        <taxon>Arthropoda</taxon>
        <taxon>Hexapoda</taxon>
        <taxon>Insecta</taxon>
        <taxon>Pterygota</taxon>
        <taxon>Palaeoptera</taxon>
        <taxon>Odonata</taxon>
        <taxon>Epiprocta</taxon>
        <taxon>Anisoptera</taxon>
        <taxon>Libelluloidea</taxon>
        <taxon>Libellulidae</taxon>
        <taxon>Ladona</taxon>
    </lineage>
</organism>
<reference evidence="1" key="1">
    <citation type="submission" date="2013-04" db="EMBL/GenBank/DDBJ databases">
        <authorList>
            <person name="Qu J."/>
            <person name="Murali S.C."/>
            <person name="Bandaranaike D."/>
            <person name="Bellair M."/>
            <person name="Blankenburg K."/>
            <person name="Chao H."/>
            <person name="Dinh H."/>
            <person name="Doddapaneni H."/>
            <person name="Downs B."/>
            <person name="Dugan-Rocha S."/>
            <person name="Elkadiri S."/>
            <person name="Gnanaolivu R.D."/>
            <person name="Hernandez B."/>
            <person name="Javaid M."/>
            <person name="Jayaseelan J.C."/>
            <person name="Lee S."/>
            <person name="Li M."/>
            <person name="Ming W."/>
            <person name="Munidasa M."/>
            <person name="Muniz J."/>
            <person name="Nguyen L."/>
            <person name="Ongeri F."/>
            <person name="Osuji N."/>
            <person name="Pu L.-L."/>
            <person name="Puazo M."/>
            <person name="Qu C."/>
            <person name="Quiroz J."/>
            <person name="Raj R."/>
            <person name="Weissenberger G."/>
            <person name="Xin Y."/>
            <person name="Zou X."/>
            <person name="Han Y."/>
            <person name="Richards S."/>
            <person name="Worley K."/>
            <person name="Muzny D."/>
            <person name="Gibbs R."/>
        </authorList>
    </citation>
    <scope>NUCLEOTIDE SEQUENCE</scope>
    <source>
        <strain evidence="1">Sampled in the wild</strain>
    </source>
</reference>
<accession>A0A8K0K3K3</accession>
<dbReference type="Proteomes" id="UP000792457">
    <property type="component" value="Unassembled WGS sequence"/>
</dbReference>
<protein>
    <submittedName>
        <fullName evidence="1">Uncharacterized protein</fullName>
    </submittedName>
</protein>
<sequence length="83" mass="9664">MATKERPSFSRYLRNVANLGAPNSLDKDSPSLEERMKWKNEKNKSDNQWITIRNYLTKHAPPKSLLKTKLENLRSFSKDLTGE</sequence>
<reference evidence="1" key="2">
    <citation type="submission" date="2017-10" db="EMBL/GenBank/DDBJ databases">
        <title>Ladona fulva Genome sequencing and assembly.</title>
        <authorList>
            <person name="Murali S."/>
            <person name="Richards S."/>
            <person name="Bandaranaike D."/>
            <person name="Bellair M."/>
            <person name="Blankenburg K."/>
            <person name="Chao H."/>
            <person name="Dinh H."/>
            <person name="Doddapaneni H."/>
            <person name="Dugan-Rocha S."/>
            <person name="Elkadiri S."/>
            <person name="Gnanaolivu R."/>
            <person name="Hernandez B."/>
            <person name="Skinner E."/>
            <person name="Javaid M."/>
            <person name="Lee S."/>
            <person name="Li M."/>
            <person name="Ming W."/>
            <person name="Munidasa M."/>
            <person name="Muniz J."/>
            <person name="Nguyen L."/>
            <person name="Hughes D."/>
            <person name="Osuji N."/>
            <person name="Pu L.-L."/>
            <person name="Puazo M."/>
            <person name="Qu C."/>
            <person name="Quiroz J."/>
            <person name="Raj R."/>
            <person name="Weissenberger G."/>
            <person name="Xin Y."/>
            <person name="Zou X."/>
            <person name="Han Y."/>
            <person name="Worley K."/>
            <person name="Muzny D."/>
            <person name="Gibbs R."/>
        </authorList>
    </citation>
    <scope>NUCLEOTIDE SEQUENCE</scope>
    <source>
        <strain evidence="1">Sampled in the wild</strain>
    </source>
</reference>
<comment type="caution">
    <text evidence="1">The sequence shown here is derived from an EMBL/GenBank/DDBJ whole genome shotgun (WGS) entry which is preliminary data.</text>
</comment>
<feature type="non-terminal residue" evidence="1">
    <location>
        <position position="83"/>
    </location>
</feature>